<dbReference type="PRINTS" id="PR00119">
    <property type="entry name" value="CATATPASE"/>
</dbReference>
<accession>A0ABW3RTK0</accession>
<organism evidence="14 15">
    <name type="scientific">Paenibacillus puldeungensis</name>
    <dbReference type="NCBI Taxonomy" id="696536"/>
    <lineage>
        <taxon>Bacteria</taxon>
        <taxon>Bacillati</taxon>
        <taxon>Bacillota</taxon>
        <taxon>Bacilli</taxon>
        <taxon>Bacillales</taxon>
        <taxon>Paenibacillaceae</taxon>
        <taxon>Paenibacillus</taxon>
    </lineage>
</organism>
<dbReference type="Gene3D" id="1.20.1110.10">
    <property type="entry name" value="Calcium-transporting ATPase, transmembrane domain"/>
    <property type="match status" value="1"/>
</dbReference>
<feature type="transmembrane region" description="Helical" evidence="12">
    <location>
        <begin position="847"/>
        <end position="864"/>
    </location>
</feature>
<comment type="subcellular location">
    <subcellularLocation>
        <location evidence="1">Membrane</location>
        <topology evidence="1">Multi-pass membrane protein</topology>
    </subcellularLocation>
</comment>
<dbReference type="Gene3D" id="2.70.150.10">
    <property type="entry name" value="Calcium-transporting ATPase, cytoplasmic transduction domain A"/>
    <property type="match status" value="1"/>
</dbReference>
<dbReference type="SUPFAM" id="SSF56784">
    <property type="entry name" value="HAD-like"/>
    <property type="match status" value="1"/>
</dbReference>
<evidence type="ECO:0000256" key="4">
    <source>
        <dbReference type="ARBA" id="ARBA00022692"/>
    </source>
</evidence>
<dbReference type="InterPro" id="IPR023298">
    <property type="entry name" value="ATPase_P-typ_TM_dom_sf"/>
</dbReference>
<dbReference type="RefSeq" id="WP_379316824.1">
    <property type="nucleotide sequence ID" value="NZ_JBHTLM010000002.1"/>
</dbReference>
<dbReference type="Pfam" id="PF13246">
    <property type="entry name" value="Cation_ATPase"/>
    <property type="match status" value="1"/>
</dbReference>
<dbReference type="InterPro" id="IPR004014">
    <property type="entry name" value="ATPase_P-typ_cation-transptr_N"/>
</dbReference>
<dbReference type="SUPFAM" id="SSF81653">
    <property type="entry name" value="Calcium ATPase, transduction domain A"/>
    <property type="match status" value="1"/>
</dbReference>
<feature type="transmembrane region" description="Helical" evidence="12">
    <location>
        <begin position="691"/>
        <end position="709"/>
    </location>
</feature>
<keyword evidence="4 12" id="KW-0812">Transmembrane</keyword>
<feature type="transmembrane region" description="Helical" evidence="12">
    <location>
        <begin position="79"/>
        <end position="95"/>
    </location>
</feature>
<dbReference type="Pfam" id="PF00689">
    <property type="entry name" value="Cation_ATPase_C"/>
    <property type="match status" value="1"/>
</dbReference>
<feature type="transmembrane region" description="Helical" evidence="12">
    <location>
        <begin position="729"/>
        <end position="754"/>
    </location>
</feature>
<dbReference type="SMART" id="SM00831">
    <property type="entry name" value="Cation_ATPase_N"/>
    <property type="match status" value="1"/>
</dbReference>
<proteinExistence type="predicted"/>
<keyword evidence="9" id="KW-0406">Ion transport</keyword>
<keyword evidence="6" id="KW-0067">ATP-binding</keyword>
<evidence type="ECO:0000313" key="14">
    <source>
        <dbReference type="EMBL" id="MFD1175455.1"/>
    </source>
</evidence>
<evidence type="ECO:0000313" key="15">
    <source>
        <dbReference type="Proteomes" id="UP001597262"/>
    </source>
</evidence>
<evidence type="ECO:0000256" key="3">
    <source>
        <dbReference type="ARBA" id="ARBA00022553"/>
    </source>
</evidence>
<gene>
    <name evidence="14" type="ORF">ACFQ3W_03960</name>
</gene>
<evidence type="ECO:0000256" key="8">
    <source>
        <dbReference type="ARBA" id="ARBA00022989"/>
    </source>
</evidence>
<dbReference type="InterPro" id="IPR001757">
    <property type="entry name" value="P_typ_ATPase"/>
</dbReference>
<dbReference type="Pfam" id="PF00690">
    <property type="entry name" value="Cation_ATPase_N"/>
    <property type="match status" value="1"/>
</dbReference>
<dbReference type="PRINTS" id="PR00120">
    <property type="entry name" value="HATPASE"/>
</dbReference>
<dbReference type="InterPro" id="IPR059000">
    <property type="entry name" value="ATPase_P-type_domA"/>
</dbReference>
<dbReference type="EMBL" id="JBHTLM010000002">
    <property type="protein sequence ID" value="MFD1175455.1"/>
    <property type="molecule type" value="Genomic_DNA"/>
</dbReference>
<evidence type="ECO:0000256" key="1">
    <source>
        <dbReference type="ARBA" id="ARBA00004141"/>
    </source>
</evidence>
<dbReference type="Gene3D" id="3.40.1110.10">
    <property type="entry name" value="Calcium-transporting ATPase, cytoplasmic domain N"/>
    <property type="match status" value="1"/>
</dbReference>
<protein>
    <submittedName>
        <fullName evidence="14">Cation-translocating P-type ATPase</fullName>
    </submittedName>
</protein>
<keyword evidence="15" id="KW-1185">Reference proteome</keyword>
<feature type="transmembrane region" description="Helical" evidence="12">
    <location>
        <begin position="661"/>
        <end position="685"/>
    </location>
</feature>
<keyword evidence="5" id="KW-0547">Nucleotide-binding</keyword>
<dbReference type="NCBIfam" id="TIGR01494">
    <property type="entry name" value="ATPase_P-type"/>
    <property type="match status" value="3"/>
</dbReference>
<evidence type="ECO:0000256" key="12">
    <source>
        <dbReference type="SAM" id="Phobius"/>
    </source>
</evidence>
<dbReference type="InterPro" id="IPR044492">
    <property type="entry name" value="P_typ_ATPase_HD_dom"/>
</dbReference>
<feature type="transmembrane region" description="Helical" evidence="12">
    <location>
        <begin position="274"/>
        <end position="299"/>
    </location>
</feature>
<feature type="compositionally biased region" description="Basic and acidic residues" evidence="11">
    <location>
        <begin position="170"/>
        <end position="182"/>
    </location>
</feature>
<dbReference type="SUPFAM" id="SSF81665">
    <property type="entry name" value="Calcium ATPase, transmembrane domain M"/>
    <property type="match status" value="1"/>
</dbReference>
<feature type="region of interest" description="Disordered" evidence="11">
    <location>
        <begin position="163"/>
        <end position="182"/>
    </location>
</feature>
<dbReference type="CDD" id="cd02089">
    <property type="entry name" value="P-type_ATPase_Ca_prok"/>
    <property type="match status" value="1"/>
</dbReference>
<reference evidence="15" key="1">
    <citation type="journal article" date="2019" name="Int. J. Syst. Evol. Microbiol.">
        <title>The Global Catalogue of Microorganisms (GCM) 10K type strain sequencing project: providing services to taxonomists for standard genome sequencing and annotation.</title>
        <authorList>
            <consortium name="The Broad Institute Genomics Platform"/>
            <consortium name="The Broad Institute Genome Sequencing Center for Infectious Disease"/>
            <person name="Wu L."/>
            <person name="Ma J."/>
        </authorList>
    </citation>
    <scope>NUCLEOTIDE SEQUENCE [LARGE SCALE GENOMIC DNA]</scope>
    <source>
        <strain evidence="15">CCUG 59189</strain>
    </source>
</reference>
<name>A0ABW3RTK0_9BACL</name>
<evidence type="ECO:0000256" key="10">
    <source>
        <dbReference type="ARBA" id="ARBA00023136"/>
    </source>
</evidence>
<evidence type="ECO:0000259" key="13">
    <source>
        <dbReference type="SMART" id="SM00831"/>
    </source>
</evidence>
<feature type="transmembrane region" description="Helical" evidence="12">
    <location>
        <begin position="774"/>
        <end position="791"/>
    </location>
</feature>
<evidence type="ECO:0000256" key="5">
    <source>
        <dbReference type="ARBA" id="ARBA00022741"/>
    </source>
</evidence>
<dbReference type="SFLD" id="SFLDS00003">
    <property type="entry name" value="Haloacid_Dehalogenase"/>
    <property type="match status" value="1"/>
</dbReference>
<sequence>MWHAKSREAVLQELQVNKATGLSSQEAKVRLDKYGANKLKGKPKKSMAALFFAQLKDMLIYVLLAAAVVTLFVGEYMDAVIILAVVLLNAVIGVFQEHKAGKAIEALQQMTTPRTLVRRDGEVREINSEEIVPGDIVILDAGRYIPADLRLLESANLQIEESALTGESVPSDKEADARLEDPKTPLGDMVNMAFMSTLVTYGRGEGIAVATAMDTEMGKIAKILDEDARELTPLQKKLEELGKILGYIAIGICVLIFVIGLIQKRELFELFLTAISLAVAAIPEGLPAIVAIVLALGVTRMSRINAIVKKLPAVETLGSVNIICSDKTGTLTQNKMTVVKYYTATPLGDELPVELIKTLVLCSDATYENGEGTGDPTEIALVAYGHQNDILKRSLEAEYKRVSEKPFDSDRKLMSTLNQTREGYRVHTKGAIDQLLRICTSAVVDGEVVPLTEELEQQYLDAAEKMSDDALRVLGAAFKDTDRLLSPEEMEQDLTILGFVGMIDPPRLEVKDSIREAKMAGITPVMITGDHKNTAVAIAKELEIAASIEQSMTGAEIDELADEAFAQKIKNIRVFARVSPEHKVKIVKAFKAQGNTVSMTGDGVNDAPSLKFADIGVAMGITGTDVSKGASDMILTDDNFTTIVQAIREGRNIYANIRKTVIFLLTCNFGEIVAILASIVFFWPLPLLATQILWINLVTDTLPAIALGVDPGEKDVMKKKPRDPKESFFSGGAATGAILGGLLIGALTLVAFYWGLREHGYGLRASDIPEDVMIYARTMAFVVLAASQLFYSFAKRSDTKSIFQIGLFSNRILVGAVIIGLLLQFVSISVPFLAAAFKVQNLSFADWGVVIGLSLIPLLINEIIKVFGRMSRAKAA</sequence>
<evidence type="ECO:0000256" key="11">
    <source>
        <dbReference type="SAM" id="MobiDB-lite"/>
    </source>
</evidence>
<dbReference type="Proteomes" id="UP001597262">
    <property type="component" value="Unassembled WGS sequence"/>
</dbReference>
<dbReference type="SFLD" id="SFLDG00002">
    <property type="entry name" value="C1.7:_P-type_atpase_like"/>
    <property type="match status" value="1"/>
</dbReference>
<dbReference type="Gene3D" id="3.40.50.1000">
    <property type="entry name" value="HAD superfamily/HAD-like"/>
    <property type="match status" value="1"/>
</dbReference>
<feature type="transmembrane region" description="Helical" evidence="12">
    <location>
        <begin position="244"/>
        <end position="262"/>
    </location>
</feature>
<dbReference type="InterPro" id="IPR023299">
    <property type="entry name" value="ATPase_P-typ_cyto_dom_N"/>
</dbReference>
<keyword evidence="3" id="KW-0597">Phosphoprotein</keyword>
<dbReference type="SFLD" id="SFLDF00027">
    <property type="entry name" value="p-type_atpase"/>
    <property type="match status" value="1"/>
</dbReference>
<evidence type="ECO:0000256" key="6">
    <source>
        <dbReference type="ARBA" id="ARBA00022840"/>
    </source>
</evidence>
<keyword evidence="8 12" id="KW-1133">Transmembrane helix</keyword>
<dbReference type="PANTHER" id="PTHR42861">
    <property type="entry name" value="CALCIUM-TRANSPORTING ATPASE"/>
    <property type="match status" value="1"/>
</dbReference>
<evidence type="ECO:0000256" key="2">
    <source>
        <dbReference type="ARBA" id="ARBA00022448"/>
    </source>
</evidence>
<feature type="transmembrane region" description="Helical" evidence="12">
    <location>
        <begin position="812"/>
        <end position="835"/>
    </location>
</feature>
<dbReference type="InterPro" id="IPR018303">
    <property type="entry name" value="ATPase_P-typ_P_site"/>
</dbReference>
<dbReference type="PROSITE" id="PS00154">
    <property type="entry name" value="ATPASE_E1_E2"/>
    <property type="match status" value="1"/>
</dbReference>
<dbReference type="Pfam" id="PF00122">
    <property type="entry name" value="E1-E2_ATPase"/>
    <property type="match status" value="1"/>
</dbReference>
<comment type="caution">
    <text evidence="14">The sequence shown here is derived from an EMBL/GenBank/DDBJ whole genome shotgun (WGS) entry which is preliminary data.</text>
</comment>
<feature type="transmembrane region" description="Helical" evidence="12">
    <location>
        <begin position="48"/>
        <end position="73"/>
    </location>
</feature>
<dbReference type="InterPro" id="IPR008250">
    <property type="entry name" value="ATPase_P-typ_transduc_dom_A_sf"/>
</dbReference>
<keyword evidence="2" id="KW-0813">Transport</keyword>
<dbReference type="InterPro" id="IPR006068">
    <property type="entry name" value="ATPase_P-typ_cation-transptr_C"/>
</dbReference>
<dbReference type="SUPFAM" id="SSF81660">
    <property type="entry name" value="Metal cation-transporting ATPase, ATP-binding domain N"/>
    <property type="match status" value="1"/>
</dbReference>
<evidence type="ECO:0000256" key="7">
    <source>
        <dbReference type="ARBA" id="ARBA00022967"/>
    </source>
</evidence>
<evidence type="ECO:0000256" key="9">
    <source>
        <dbReference type="ARBA" id="ARBA00023065"/>
    </source>
</evidence>
<dbReference type="InterPro" id="IPR023214">
    <property type="entry name" value="HAD_sf"/>
</dbReference>
<keyword evidence="10 12" id="KW-0472">Membrane</keyword>
<dbReference type="InterPro" id="IPR036412">
    <property type="entry name" value="HAD-like_sf"/>
</dbReference>
<feature type="domain" description="Cation-transporting P-type ATPase N-terminal" evidence="13">
    <location>
        <begin position="1"/>
        <end position="75"/>
    </location>
</feature>
<keyword evidence="7" id="KW-1278">Translocase</keyword>